<dbReference type="InterPro" id="IPR001223">
    <property type="entry name" value="Glyco_hydro18_cat"/>
</dbReference>
<keyword evidence="5" id="KW-1015">Disulfide bond</keyword>
<dbReference type="GO" id="GO:0005576">
    <property type="term" value="C:extracellular region"/>
    <property type="evidence" value="ECO:0007669"/>
    <property type="project" value="TreeGrafter"/>
</dbReference>
<dbReference type="FunFam" id="3.20.20.80:FF:000015">
    <property type="entry name" value="Acidic endochitinase SE2"/>
    <property type="match status" value="1"/>
</dbReference>
<dbReference type="InterPro" id="IPR045321">
    <property type="entry name" value="Cts1-like"/>
</dbReference>
<evidence type="ECO:0000256" key="6">
    <source>
        <dbReference type="ARBA" id="ARBA00023277"/>
    </source>
</evidence>
<sequence>HLYKLAAAPLQRNCQERVHLLSKRMASKLLLMFFVLGMMTRQSFCGSIAIYWGQNVKEGTLADTCSTGRFAYVNIAFLAVFGNSQPPQLDLDDHCVTAATGCTALADDIRSCQSKGVKVMLSIGGGDGSYYLMSTADAKNVSQYLWANYLGGNSTSRPFGDAVLDGIDFDIEGGSLDHWDELAGFLKSYASKQKVYLTAAPQCPFPDVYMSKALSTGLFDYVWMQFYNNYCEYNGDASALKRIWDQWNGNVTATNFFLGLPAAPSGATGGFIPKDTLISQVLPLIKKSPKYGGVMLWSKYYDDLTGYSSSIKSSV</sequence>
<evidence type="ECO:0000256" key="11">
    <source>
        <dbReference type="RuleBase" id="RU004453"/>
    </source>
</evidence>
<keyword evidence="14" id="KW-1185">Reference proteome</keyword>
<dbReference type="EMBL" id="JAVXUP010000245">
    <property type="protein sequence ID" value="KAK3033061.1"/>
    <property type="molecule type" value="Genomic_DNA"/>
</dbReference>
<dbReference type="Gene3D" id="3.20.20.80">
    <property type="entry name" value="Glycosidases"/>
    <property type="match status" value="1"/>
</dbReference>
<dbReference type="AlphaFoldDB" id="A0AA89BIK5"/>
<evidence type="ECO:0000256" key="1">
    <source>
        <dbReference type="ARBA" id="ARBA00000822"/>
    </source>
</evidence>
<protein>
    <recommendedName>
        <fullName evidence="2">chitinase</fullName>
        <ecNumber evidence="2">3.2.1.14</ecNumber>
    </recommendedName>
</protein>
<dbReference type="PROSITE" id="PS01095">
    <property type="entry name" value="GH18_1"/>
    <property type="match status" value="1"/>
</dbReference>
<keyword evidence="3 10" id="KW-0378">Hydrolase</keyword>
<dbReference type="PANTHER" id="PTHR45708:SF28">
    <property type="entry name" value="CHITINASE"/>
    <property type="match status" value="1"/>
</dbReference>
<feature type="non-terminal residue" evidence="13">
    <location>
        <position position="315"/>
    </location>
</feature>
<evidence type="ECO:0000259" key="12">
    <source>
        <dbReference type="PROSITE" id="PS51910"/>
    </source>
</evidence>
<dbReference type="SUPFAM" id="SSF51445">
    <property type="entry name" value="(Trans)glycosidases"/>
    <property type="match status" value="1"/>
</dbReference>
<keyword evidence="8" id="KW-0624">Polysaccharide degradation</keyword>
<keyword evidence="4" id="KW-0146">Chitin degradation</keyword>
<feature type="domain" description="GH18" evidence="12">
    <location>
        <begin position="46"/>
        <end position="315"/>
    </location>
</feature>
<dbReference type="Proteomes" id="UP001188597">
    <property type="component" value="Unassembled WGS sequence"/>
</dbReference>
<dbReference type="Pfam" id="PF00704">
    <property type="entry name" value="Glyco_hydro_18"/>
    <property type="match status" value="1"/>
</dbReference>
<evidence type="ECO:0000256" key="3">
    <source>
        <dbReference type="ARBA" id="ARBA00022801"/>
    </source>
</evidence>
<evidence type="ECO:0000256" key="7">
    <source>
        <dbReference type="ARBA" id="ARBA00023295"/>
    </source>
</evidence>
<dbReference type="InterPro" id="IPR017853">
    <property type="entry name" value="GH"/>
</dbReference>
<evidence type="ECO:0000256" key="9">
    <source>
        <dbReference type="ARBA" id="ARBA00059418"/>
    </source>
</evidence>
<dbReference type="InterPro" id="IPR001579">
    <property type="entry name" value="Glyco_hydro_18_chit_AS"/>
</dbReference>
<organism evidence="13 14">
    <name type="scientific">Escallonia herrerae</name>
    <dbReference type="NCBI Taxonomy" id="1293975"/>
    <lineage>
        <taxon>Eukaryota</taxon>
        <taxon>Viridiplantae</taxon>
        <taxon>Streptophyta</taxon>
        <taxon>Embryophyta</taxon>
        <taxon>Tracheophyta</taxon>
        <taxon>Spermatophyta</taxon>
        <taxon>Magnoliopsida</taxon>
        <taxon>eudicotyledons</taxon>
        <taxon>Gunneridae</taxon>
        <taxon>Pentapetalae</taxon>
        <taxon>asterids</taxon>
        <taxon>campanulids</taxon>
        <taxon>Escalloniales</taxon>
        <taxon>Escalloniaceae</taxon>
        <taxon>Escallonia</taxon>
    </lineage>
</organism>
<evidence type="ECO:0000256" key="8">
    <source>
        <dbReference type="ARBA" id="ARBA00023326"/>
    </source>
</evidence>
<keyword evidence="7 10" id="KW-0326">Glycosidase</keyword>
<evidence type="ECO:0000313" key="14">
    <source>
        <dbReference type="Proteomes" id="UP001188597"/>
    </source>
</evidence>
<comment type="catalytic activity">
    <reaction evidence="1">
        <text>Random endo-hydrolysis of N-acetyl-beta-D-glucosaminide (1-&gt;4)-beta-linkages in chitin and chitodextrins.</text>
        <dbReference type="EC" id="3.2.1.14"/>
    </reaction>
</comment>
<dbReference type="EC" id="3.2.1.14" evidence="2"/>
<comment type="caution">
    <text evidence="13">The sequence shown here is derived from an EMBL/GenBank/DDBJ whole genome shotgun (WGS) entry which is preliminary data.</text>
</comment>
<comment type="similarity">
    <text evidence="11">Belongs to the glycosyl hydrolase 18 family.</text>
</comment>
<evidence type="ECO:0000256" key="10">
    <source>
        <dbReference type="RuleBase" id="RU000489"/>
    </source>
</evidence>
<dbReference type="GO" id="GO:0006032">
    <property type="term" value="P:chitin catabolic process"/>
    <property type="evidence" value="ECO:0007669"/>
    <property type="project" value="UniProtKB-KW"/>
</dbReference>
<reference evidence="13" key="1">
    <citation type="submission" date="2022-12" db="EMBL/GenBank/DDBJ databases">
        <title>Draft genome assemblies for two species of Escallonia (Escalloniales).</title>
        <authorList>
            <person name="Chanderbali A."/>
            <person name="Dervinis C."/>
            <person name="Anghel I."/>
            <person name="Soltis D."/>
            <person name="Soltis P."/>
            <person name="Zapata F."/>
        </authorList>
    </citation>
    <scope>NUCLEOTIDE SEQUENCE</scope>
    <source>
        <strain evidence="13">UCBG64.0493</strain>
        <tissue evidence="13">Leaf</tissue>
    </source>
</reference>
<dbReference type="GO" id="GO:0000272">
    <property type="term" value="P:polysaccharide catabolic process"/>
    <property type="evidence" value="ECO:0007669"/>
    <property type="project" value="UniProtKB-KW"/>
</dbReference>
<name>A0AA89BIK5_9ASTE</name>
<evidence type="ECO:0000313" key="13">
    <source>
        <dbReference type="EMBL" id="KAK3033061.1"/>
    </source>
</evidence>
<dbReference type="CDD" id="cd02877">
    <property type="entry name" value="GH18_hevamine_XipI_class_III"/>
    <property type="match status" value="1"/>
</dbReference>
<comment type="function">
    <text evidence="9">This protein functions as a defense against chitin containing fungal pathogens.</text>
</comment>
<dbReference type="PROSITE" id="PS51910">
    <property type="entry name" value="GH18_2"/>
    <property type="match status" value="1"/>
</dbReference>
<dbReference type="InterPro" id="IPR050542">
    <property type="entry name" value="Glycosyl_Hydrlase18_Chitinase"/>
</dbReference>
<gene>
    <name evidence="13" type="ORF">RJ639_035687</name>
</gene>
<proteinExistence type="inferred from homology"/>
<dbReference type="GO" id="GO:0008843">
    <property type="term" value="F:endochitinase activity"/>
    <property type="evidence" value="ECO:0007669"/>
    <property type="project" value="UniProtKB-EC"/>
</dbReference>
<keyword evidence="6" id="KW-0119">Carbohydrate metabolism</keyword>
<evidence type="ECO:0000256" key="5">
    <source>
        <dbReference type="ARBA" id="ARBA00023157"/>
    </source>
</evidence>
<evidence type="ECO:0000256" key="4">
    <source>
        <dbReference type="ARBA" id="ARBA00023024"/>
    </source>
</evidence>
<accession>A0AA89BIK5</accession>
<evidence type="ECO:0000256" key="2">
    <source>
        <dbReference type="ARBA" id="ARBA00012729"/>
    </source>
</evidence>
<dbReference type="PANTHER" id="PTHR45708">
    <property type="entry name" value="ENDOCHITINASE"/>
    <property type="match status" value="1"/>
</dbReference>